<evidence type="ECO:0000313" key="2">
    <source>
        <dbReference type="Proteomes" id="UP000034774"/>
    </source>
</evidence>
<dbReference type="STRING" id="1618572.UT17_C0005G0055"/>
<accession>A0A0G0LKT2</accession>
<protein>
    <recommendedName>
        <fullName evidence="3">Four helix bundle protein</fullName>
    </recommendedName>
</protein>
<evidence type="ECO:0000313" key="1">
    <source>
        <dbReference type="EMBL" id="KKQ91617.1"/>
    </source>
</evidence>
<dbReference type="SUPFAM" id="SSF158446">
    <property type="entry name" value="IVS-encoded protein-like"/>
    <property type="match status" value="1"/>
</dbReference>
<dbReference type="PANTHER" id="PTHR38471">
    <property type="entry name" value="FOUR HELIX BUNDLE PROTEIN"/>
    <property type="match status" value="1"/>
</dbReference>
<gene>
    <name evidence="1" type="ORF">UT17_C0005G0055</name>
</gene>
<dbReference type="Proteomes" id="UP000034774">
    <property type="component" value="Unassembled WGS sequence"/>
</dbReference>
<dbReference type="PIRSF" id="PIRSF035652">
    <property type="entry name" value="CHP02436"/>
    <property type="match status" value="1"/>
</dbReference>
<sequence length="121" mass="14161">MTQLNKHDLEERTAKFCESVILLCQKLEPTIINKPIINQLIRSATSIGANYMEANSASSRRDFANKIFICKKESQETKHWLRMLSVTVDDKEITEKLRILWQECQELTMIFQKITSSLREK</sequence>
<dbReference type="NCBIfam" id="TIGR02436">
    <property type="entry name" value="four helix bundle protein"/>
    <property type="match status" value="1"/>
</dbReference>
<proteinExistence type="predicted"/>
<dbReference type="InterPro" id="IPR036583">
    <property type="entry name" value="23S_rRNA_IVS_sf"/>
</dbReference>
<comment type="caution">
    <text evidence="1">The sequence shown here is derived from an EMBL/GenBank/DDBJ whole genome shotgun (WGS) entry which is preliminary data.</text>
</comment>
<dbReference type="Gene3D" id="1.20.1440.60">
    <property type="entry name" value="23S rRNA-intervening sequence"/>
    <property type="match status" value="1"/>
</dbReference>
<dbReference type="PANTHER" id="PTHR38471:SF2">
    <property type="entry name" value="FOUR HELIX BUNDLE PROTEIN"/>
    <property type="match status" value="1"/>
</dbReference>
<reference evidence="1 2" key="1">
    <citation type="journal article" date="2015" name="Nature">
        <title>rRNA introns, odd ribosomes, and small enigmatic genomes across a large radiation of phyla.</title>
        <authorList>
            <person name="Brown C.T."/>
            <person name="Hug L.A."/>
            <person name="Thomas B.C."/>
            <person name="Sharon I."/>
            <person name="Castelle C.J."/>
            <person name="Singh A."/>
            <person name="Wilkins M.J."/>
            <person name="Williams K.H."/>
            <person name="Banfield J.F."/>
        </authorList>
    </citation>
    <scope>NUCLEOTIDE SEQUENCE [LARGE SCALE GENOMIC DNA]</scope>
</reference>
<evidence type="ECO:0008006" key="3">
    <source>
        <dbReference type="Google" id="ProtNLM"/>
    </source>
</evidence>
<dbReference type="PATRIC" id="fig|1618572.3.peg.1075"/>
<dbReference type="Pfam" id="PF05635">
    <property type="entry name" value="23S_rRNA_IVP"/>
    <property type="match status" value="1"/>
</dbReference>
<name>A0A0G0LKT2_9BACT</name>
<dbReference type="EMBL" id="LBVU01000005">
    <property type="protein sequence ID" value="KKQ91617.1"/>
    <property type="molecule type" value="Genomic_DNA"/>
</dbReference>
<dbReference type="AlphaFoldDB" id="A0A0G0LKT2"/>
<organism evidence="1 2">
    <name type="scientific">Candidatus Woesebacteria bacterium GW2011_GWB1_39_10</name>
    <dbReference type="NCBI Taxonomy" id="1618572"/>
    <lineage>
        <taxon>Bacteria</taxon>
        <taxon>Candidatus Woeseibacteriota</taxon>
    </lineage>
</organism>
<dbReference type="InterPro" id="IPR012657">
    <property type="entry name" value="23S_rRNA-intervening_sequence"/>
</dbReference>